<proteinExistence type="predicted"/>
<gene>
    <name evidence="1" type="ORF">SDC9_145429</name>
</gene>
<evidence type="ECO:0000313" key="1">
    <source>
        <dbReference type="EMBL" id="MPM98244.1"/>
    </source>
</evidence>
<name>A0A645E8D9_9ZZZZ</name>
<reference evidence="1" key="1">
    <citation type="submission" date="2019-08" db="EMBL/GenBank/DDBJ databases">
        <authorList>
            <person name="Kucharzyk K."/>
            <person name="Murdoch R.W."/>
            <person name="Higgins S."/>
            <person name="Loffler F."/>
        </authorList>
    </citation>
    <scope>NUCLEOTIDE SEQUENCE</scope>
</reference>
<accession>A0A645E8D9</accession>
<protein>
    <submittedName>
        <fullName evidence="1">Uncharacterized protein</fullName>
    </submittedName>
</protein>
<dbReference type="EMBL" id="VSSQ01044423">
    <property type="protein sequence ID" value="MPM98244.1"/>
    <property type="molecule type" value="Genomic_DNA"/>
</dbReference>
<sequence length="89" mass="10406">MHNLRIVDEDDERRRLHRNLRAIVDFQCTAIAARRVIHHNRLADCVVELACRNSAAALLICAVHQFQHLIHALPALSRDKQHRHITHKR</sequence>
<comment type="caution">
    <text evidence="1">The sequence shown here is derived from an EMBL/GenBank/DDBJ whole genome shotgun (WGS) entry which is preliminary data.</text>
</comment>
<dbReference type="AlphaFoldDB" id="A0A645E8D9"/>
<organism evidence="1">
    <name type="scientific">bioreactor metagenome</name>
    <dbReference type="NCBI Taxonomy" id="1076179"/>
    <lineage>
        <taxon>unclassified sequences</taxon>
        <taxon>metagenomes</taxon>
        <taxon>ecological metagenomes</taxon>
    </lineage>
</organism>